<evidence type="ECO:0000256" key="1">
    <source>
        <dbReference type="ARBA" id="ARBA00022512"/>
    </source>
</evidence>
<feature type="signal peptide" evidence="6">
    <location>
        <begin position="1"/>
        <end position="36"/>
    </location>
</feature>
<feature type="chain" id="PRO_5002988092" evidence="6">
    <location>
        <begin position="37"/>
        <end position="670"/>
    </location>
</feature>
<dbReference type="Pfam" id="PF17966">
    <property type="entry name" value="Muc_B2"/>
    <property type="match status" value="1"/>
</dbReference>
<dbReference type="Pfam" id="PF00746">
    <property type="entry name" value="Gram_pos_anchor"/>
    <property type="match status" value="1"/>
</dbReference>
<evidence type="ECO:0000259" key="7">
    <source>
        <dbReference type="PROSITE" id="PS50847"/>
    </source>
</evidence>
<dbReference type="Pfam" id="PF19258">
    <property type="entry name" value="KxYKxGKxW_sig"/>
    <property type="match status" value="1"/>
</dbReference>
<feature type="region of interest" description="Disordered" evidence="5">
    <location>
        <begin position="587"/>
        <end position="618"/>
    </location>
</feature>
<name>C7XWS9_9LACO</name>
<dbReference type="InterPro" id="IPR041495">
    <property type="entry name" value="Mub_B2"/>
</dbReference>
<organism evidence="8 9">
    <name type="scientific">Limosilactobacillus coleohominis 101-4-CHN</name>
    <dbReference type="NCBI Taxonomy" id="575594"/>
    <lineage>
        <taxon>Bacteria</taxon>
        <taxon>Bacillati</taxon>
        <taxon>Bacillota</taxon>
        <taxon>Bacilli</taxon>
        <taxon>Lactobacillales</taxon>
        <taxon>Lactobacillaceae</taxon>
        <taxon>Limosilactobacillus</taxon>
    </lineage>
</organism>
<dbReference type="NCBIfam" id="TIGR01167">
    <property type="entry name" value="LPXTG_anchor"/>
    <property type="match status" value="1"/>
</dbReference>
<dbReference type="NCBIfam" id="TIGR03715">
    <property type="entry name" value="KxYKxGKxW"/>
    <property type="match status" value="1"/>
</dbReference>
<keyword evidence="3 6" id="KW-0732">Signal</keyword>
<dbReference type="OrthoDB" id="2330054at2"/>
<evidence type="ECO:0000256" key="3">
    <source>
        <dbReference type="ARBA" id="ARBA00022729"/>
    </source>
</evidence>
<keyword evidence="1" id="KW-0134">Cell wall</keyword>
<dbReference type="HOGENOM" id="CLU_409804_0_0_9"/>
<accession>C7XWS9</accession>
<evidence type="ECO:0000313" key="9">
    <source>
        <dbReference type="Proteomes" id="UP000003987"/>
    </source>
</evidence>
<evidence type="ECO:0000256" key="6">
    <source>
        <dbReference type="SAM" id="SignalP"/>
    </source>
</evidence>
<evidence type="ECO:0000256" key="2">
    <source>
        <dbReference type="ARBA" id="ARBA00022525"/>
    </source>
</evidence>
<evidence type="ECO:0000313" key="8">
    <source>
        <dbReference type="EMBL" id="EEU30077.1"/>
    </source>
</evidence>
<dbReference type="InterPro" id="IPR022263">
    <property type="entry name" value="KxYKxGKxW"/>
</dbReference>
<gene>
    <name evidence="8" type="ORF">HMPREF0501_01082</name>
</gene>
<feature type="compositionally biased region" description="Low complexity" evidence="5">
    <location>
        <begin position="67"/>
        <end position="90"/>
    </location>
</feature>
<keyword evidence="9" id="KW-1185">Reference proteome</keyword>
<dbReference type="Gene3D" id="2.60.40.4300">
    <property type="match status" value="1"/>
</dbReference>
<evidence type="ECO:0000256" key="5">
    <source>
        <dbReference type="SAM" id="MobiDB-lite"/>
    </source>
</evidence>
<feature type="compositionally biased region" description="Polar residues" evidence="5">
    <location>
        <begin position="91"/>
        <end position="106"/>
    </location>
</feature>
<dbReference type="AlphaFoldDB" id="C7XWS9"/>
<dbReference type="RefSeq" id="WP_006916932.1">
    <property type="nucleotide sequence ID" value="NZ_GG698804.1"/>
</dbReference>
<feature type="domain" description="Gram-positive cocci surface proteins LPxTG" evidence="7">
    <location>
        <begin position="639"/>
        <end position="670"/>
    </location>
</feature>
<sequence length="670" mass="73143">MSVIKRYKLYKQKKQWVIGCSAVLLSLTMGMTVAHADQTNSATPAMPTTSGAQKDLTTSQENKQVVTLSSTDDAANSTSATQTSQEAANSQPVLNENQPVANNQTTPDKEYNRVIHIQASGFAYNGQTVKETEQTITQQSVNGHWDSFDWTLPTGYVPDGVAVPSIHLDAADNVSRNQDLYFRYIARVTIYSLPDGDRPIMNVYLVQNGHSLTIPDQELVLPSGVPTGYRPSLPFGINDQIIKRDGHYYLTGATITNEIKRGTMVVTYHGSKGSTEDYNSNANKIYMSAPVNLVFKDMNGNLYNAYSDKRPSGNAVTALTPLNYGQTYDKNVIYNFARQQLSQYLENAGVSADNYQIYGYFGNDGKLHQIKSSDDYPSLDDTVGNEEGLNYEFVVINKQSGALHQTPLTKTRTINVMQPDGNVVTTKQTVQFQQFGDYDAITGQPLNDAPWKVLTGNNSADESSWSELTNNNHQWALFTAPTYAGYKPSQAIVDAQTVTPNSSDTVVNIGYSQIDVPVVVPDKPVLNVIRYVDQEGNVVKTDHQEGKENDPIKLSLPDGYHYVGSQPLLTISADHSLQIVHVAKDTVPTPQTPDQLTKPDHQSESADEQTGSTPAKPVVQHQAVTKGVAASANEHATQLPQTGNQNSVLALLGLASASLAICLGLGKKRD</sequence>
<dbReference type="Proteomes" id="UP000003987">
    <property type="component" value="Unassembled WGS sequence"/>
</dbReference>
<keyword evidence="2" id="KW-0964">Secreted</keyword>
<proteinExistence type="predicted"/>
<feature type="compositionally biased region" description="Polar residues" evidence="5">
    <location>
        <begin position="40"/>
        <end position="66"/>
    </location>
</feature>
<dbReference type="EMBL" id="GG698804">
    <property type="protein sequence ID" value="EEU30077.1"/>
    <property type="molecule type" value="Genomic_DNA"/>
</dbReference>
<feature type="region of interest" description="Disordered" evidence="5">
    <location>
        <begin position="40"/>
        <end position="108"/>
    </location>
</feature>
<evidence type="ECO:0000256" key="4">
    <source>
        <dbReference type="ARBA" id="ARBA00023088"/>
    </source>
</evidence>
<reference evidence="8 9" key="1">
    <citation type="submission" date="2009-06" db="EMBL/GenBank/DDBJ databases">
        <title>The Genome Sequence of Lactobacillus coleohominis strain 101-4-CHN.</title>
        <authorList>
            <consortium name="The Broad Institute Genome Sequencing Platform"/>
            <person name="Ward D."/>
            <person name="Young S.K."/>
            <person name="Zeng Q."/>
            <person name="Koehrsen M."/>
            <person name="Alvarado L."/>
            <person name="Berlin A."/>
            <person name="Borenstein D."/>
            <person name="Chen Z."/>
            <person name="Engels R."/>
            <person name="Freedman E."/>
            <person name="Gellesch M."/>
            <person name="Goldberg J."/>
            <person name="Griggs A."/>
            <person name="Gujja S."/>
            <person name="Heiman D."/>
            <person name="Hepburn T."/>
            <person name="Howarth C."/>
            <person name="Jen D."/>
            <person name="Larson L."/>
            <person name="Lewis B."/>
            <person name="Mehta T."/>
            <person name="Park D."/>
            <person name="Pearson M."/>
            <person name="Roberts A."/>
            <person name="Saif S."/>
            <person name="Shea T."/>
            <person name="Shenoy N."/>
            <person name="Sisk P."/>
            <person name="Stolte C."/>
            <person name="Sykes S."/>
            <person name="Walk T."/>
            <person name="White J."/>
            <person name="Yandava C."/>
            <person name="Liu Y."/>
            <person name="Xu Q."/>
            <person name="Lander E."/>
            <person name="Nusbaum C."/>
            <person name="Galagan J."/>
            <person name="Birren B."/>
        </authorList>
    </citation>
    <scope>NUCLEOTIDE SEQUENCE [LARGE SCALE GENOMIC DNA]</scope>
    <source>
        <strain evidence="8 9">101-4-CHN</strain>
    </source>
</reference>
<dbReference type="InterPro" id="IPR019931">
    <property type="entry name" value="LPXTG_anchor"/>
</dbReference>
<protein>
    <submittedName>
        <fullName evidence="8">KxYKxGKxW signal domain protein</fullName>
    </submittedName>
</protein>
<dbReference type="PROSITE" id="PS50847">
    <property type="entry name" value="GRAM_POS_ANCHORING"/>
    <property type="match status" value="1"/>
</dbReference>
<keyword evidence="4" id="KW-0572">Peptidoglycan-anchor</keyword>